<evidence type="ECO:0000313" key="4">
    <source>
        <dbReference type="Proteomes" id="UP001162162"/>
    </source>
</evidence>
<dbReference type="Pfam" id="PF03184">
    <property type="entry name" value="DDE_1"/>
    <property type="match status" value="1"/>
</dbReference>
<dbReference type="AlphaFoldDB" id="A0AAV8ZFH4"/>
<evidence type="ECO:0000256" key="1">
    <source>
        <dbReference type="SAM" id="MobiDB-lite"/>
    </source>
</evidence>
<feature type="region of interest" description="Disordered" evidence="1">
    <location>
        <begin position="289"/>
        <end position="335"/>
    </location>
</feature>
<dbReference type="Proteomes" id="UP001162162">
    <property type="component" value="Unassembled WGS sequence"/>
</dbReference>
<proteinExistence type="predicted"/>
<dbReference type="GO" id="GO:0005634">
    <property type="term" value="C:nucleus"/>
    <property type="evidence" value="ECO:0007669"/>
    <property type="project" value="TreeGrafter"/>
</dbReference>
<dbReference type="PANTHER" id="PTHR19303:SF74">
    <property type="entry name" value="POGO TRANSPOSABLE ELEMENT WITH KRAB DOMAIN"/>
    <property type="match status" value="1"/>
</dbReference>
<dbReference type="PANTHER" id="PTHR19303">
    <property type="entry name" value="TRANSPOSON"/>
    <property type="match status" value="1"/>
</dbReference>
<protein>
    <recommendedName>
        <fullName evidence="2">DDE-1 domain-containing protein</fullName>
    </recommendedName>
</protein>
<feature type="domain" description="DDE-1" evidence="2">
    <location>
        <begin position="93"/>
        <end position="221"/>
    </location>
</feature>
<reference evidence="3" key="1">
    <citation type="journal article" date="2023" name="Insect Mol. Biol.">
        <title>Genome sequencing provides insights into the evolution of gene families encoding plant cell wall-degrading enzymes in longhorned beetles.</title>
        <authorList>
            <person name="Shin N.R."/>
            <person name="Okamura Y."/>
            <person name="Kirsch R."/>
            <person name="Pauchet Y."/>
        </authorList>
    </citation>
    <scope>NUCLEOTIDE SEQUENCE</scope>
    <source>
        <strain evidence="3">AMC_N1</strain>
    </source>
</reference>
<keyword evidence="4" id="KW-1185">Reference proteome</keyword>
<gene>
    <name evidence="3" type="ORF">NQ318_018100</name>
</gene>
<dbReference type="InterPro" id="IPR050863">
    <property type="entry name" value="CenT-Element_Derived"/>
</dbReference>
<comment type="caution">
    <text evidence="3">The sequence shown here is derived from an EMBL/GenBank/DDBJ whole genome shotgun (WGS) entry which is preliminary data.</text>
</comment>
<dbReference type="EMBL" id="JAPWTK010000003">
    <property type="protein sequence ID" value="KAJ8962143.1"/>
    <property type="molecule type" value="Genomic_DNA"/>
</dbReference>
<dbReference type="InterPro" id="IPR004875">
    <property type="entry name" value="DDE_SF_endonuclease_dom"/>
</dbReference>
<dbReference type="GO" id="GO:0003677">
    <property type="term" value="F:DNA binding"/>
    <property type="evidence" value="ECO:0007669"/>
    <property type="project" value="TreeGrafter"/>
</dbReference>
<sequence length="335" mass="37785">MDTLSKKRKQWSVTDMTHAIESVRNRSMGYLAAAKPFKVPQEVMTKQNYGPHQIYNVDESGLSIVQSRCPEVVSLRGKRQVGAITSAERGSLITIVMCMNGAGDFVPPMIIFPRKNASDQLKKGAPPGSLFAFHPSGWIQTDFFTQWFDHFLEKTKPSATNPVLLVLDGHHTHTRNLDVLIRAKENFVTILCLPPHTTHKLQPLDKTVMGALKTFYKEEVRIFMRTEKRTVTHFDICQLLGRAYLKVQSGERAVKGFIATGIYPLRRNIFTDEEFAVEMQKGNLSEDIERTDEEQDNFPNVHPSDIVPVPELTKKSGTRGRKCGSSKIITSTPNK</sequence>
<evidence type="ECO:0000313" key="3">
    <source>
        <dbReference type="EMBL" id="KAJ8962143.1"/>
    </source>
</evidence>
<evidence type="ECO:0000259" key="2">
    <source>
        <dbReference type="Pfam" id="PF03184"/>
    </source>
</evidence>
<accession>A0AAV8ZFH4</accession>
<name>A0AAV8ZFH4_9CUCU</name>
<organism evidence="3 4">
    <name type="scientific">Aromia moschata</name>
    <dbReference type="NCBI Taxonomy" id="1265417"/>
    <lineage>
        <taxon>Eukaryota</taxon>
        <taxon>Metazoa</taxon>
        <taxon>Ecdysozoa</taxon>
        <taxon>Arthropoda</taxon>
        <taxon>Hexapoda</taxon>
        <taxon>Insecta</taxon>
        <taxon>Pterygota</taxon>
        <taxon>Neoptera</taxon>
        <taxon>Endopterygota</taxon>
        <taxon>Coleoptera</taxon>
        <taxon>Polyphaga</taxon>
        <taxon>Cucujiformia</taxon>
        <taxon>Chrysomeloidea</taxon>
        <taxon>Cerambycidae</taxon>
        <taxon>Cerambycinae</taxon>
        <taxon>Callichromatini</taxon>
        <taxon>Aromia</taxon>
    </lineage>
</organism>